<organism evidence="1 2">
    <name type="scientific">Bacillus thuringiensis serovar pingluonsis</name>
    <dbReference type="NCBI Taxonomy" id="180881"/>
    <lineage>
        <taxon>Bacteria</taxon>
        <taxon>Bacillati</taxon>
        <taxon>Bacillota</taxon>
        <taxon>Bacilli</taxon>
        <taxon>Bacillales</taxon>
        <taxon>Bacillaceae</taxon>
        <taxon>Bacillus</taxon>
        <taxon>Bacillus cereus group</taxon>
    </lineage>
</organism>
<name>A0A243AYV4_BACTU</name>
<accession>A0A243AYV4</accession>
<reference evidence="1 2" key="1">
    <citation type="submission" date="2016-10" db="EMBL/GenBank/DDBJ databases">
        <title>Comparative genomics of Bacillus thuringiensis reveals a path to pathogens against multiple invertebrate hosts.</title>
        <authorList>
            <person name="Zheng J."/>
            <person name="Gao Q."/>
            <person name="Liu H."/>
            <person name="Peng D."/>
            <person name="Ruan L."/>
            <person name="Sun M."/>
        </authorList>
    </citation>
    <scope>NUCLEOTIDE SEQUENCE [LARGE SCALE GENOMIC DNA]</scope>
    <source>
        <strain evidence="1">BGSC 4BX1</strain>
    </source>
</reference>
<dbReference type="RefSeq" id="WP_001031140.1">
    <property type="nucleotide sequence ID" value="NZ_NFDL01000116.1"/>
</dbReference>
<protein>
    <submittedName>
        <fullName evidence="1">MFS transporter</fullName>
    </submittedName>
</protein>
<sequence>MNKEKLSLIEKKIIDTKKRELYKEVTDLALDIREKKQDIITKVKLMGCDKTEALLNSILVESILNDNLQRFNDVYWHKEVENALLDNGINEILDKQ</sequence>
<dbReference type="EMBL" id="NFDL01000116">
    <property type="protein sequence ID" value="OTY35445.1"/>
    <property type="molecule type" value="Genomic_DNA"/>
</dbReference>
<dbReference type="AlphaFoldDB" id="A0A243AYV4"/>
<proteinExistence type="predicted"/>
<comment type="caution">
    <text evidence="1">The sequence shown here is derived from an EMBL/GenBank/DDBJ whole genome shotgun (WGS) entry which is preliminary data.</text>
</comment>
<evidence type="ECO:0000313" key="2">
    <source>
        <dbReference type="Proteomes" id="UP000195089"/>
    </source>
</evidence>
<evidence type="ECO:0000313" key="1">
    <source>
        <dbReference type="EMBL" id="OTY35445.1"/>
    </source>
</evidence>
<gene>
    <name evidence="1" type="ORF">BK742_26160</name>
</gene>
<dbReference type="Proteomes" id="UP000195089">
    <property type="component" value="Unassembled WGS sequence"/>
</dbReference>